<evidence type="ECO:0000256" key="3">
    <source>
        <dbReference type="ARBA" id="ARBA00022475"/>
    </source>
</evidence>
<feature type="transmembrane region" description="Helical" evidence="7">
    <location>
        <begin position="70"/>
        <end position="86"/>
    </location>
</feature>
<evidence type="ECO:0000256" key="1">
    <source>
        <dbReference type="ARBA" id="ARBA00004651"/>
    </source>
</evidence>
<evidence type="ECO:0000256" key="5">
    <source>
        <dbReference type="ARBA" id="ARBA00022989"/>
    </source>
</evidence>
<organism evidence="8 9">
    <name type="scientific">Aciduricibacillus chroicocephali</name>
    <dbReference type="NCBI Taxonomy" id="3054939"/>
    <lineage>
        <taxon>Bacteria</taxon>
        <taxon>Bacillati</taxon>
        <taxon>Bacillota</taxon>
        <taxon>Bacilli</taxon>
        <taxon>Bacillales</taxon>
        <taxon>Bacillaceae</taxon>
        <taxon>Aciduricibacillus</taxon>
    </lineage>
</organism>
<feature type="transmembrane region" description="Helical" evidence="7">
    <location>
        <begin position="230"/>
        <end position="248"/>
    </location>
</feature>
<keyword evidence="4 7" id="KW-0812">Transmembrane</keyword>
<keyword evidence="9" id="KW-1185">Reference proteome</keyword>
<reference evidence="8" key="1">
    <citation type="submission" date="2023-06" db="EMBL/GenBank/DDBJ databases">
        <title>A Treasure from Seagulls: Isolation and Description of Aciduricobacillus qingdaonensis gen. nov., sp. nov., a Rare Obligately Uric Acid-utilizing Member in the Family Bacillaceae.</title>
        <authorList>
            <person name="Liu W."/>
            <person name="Wang B."/>
        </authorList>
    </citation>
    <scope>NUCLEOTIDE SEQUENCE</scope>
    <source>
        <strain evidence="8">44XB</strain>
    </source>
</reference>
<comment type="similarity">
    <text evidence="2">Belongs to the urea transporter family.</text>
</comment>
<dbReference type="EMBL" id="CP129113">
    <property type="protein sequence ID" value="WLV25009.1"/>
    <property type="molecule type" value="Genomic_DNA"/>
</dbReference>
<evidence type="ECO:0000256" key="6">
    <source>
        <dbReference type="ARBA" id="ARBA00023136"/>
    </source>
</evidence>
<dbReference type="InterPro" id="IPR029020">
    <property type="entry name" value="Ammonium/urea_transptr"/>
</dbReference>
<sequence length="305" mass="32738">MAAIQRLTIASLKNISQVILIENPFSGLLILAGIFISSWQLGTIAAIASLLATATAYFLKADSALTQHGLLGFNSILTGMALYLFMTGPNRWWIAICGALIAVIVTAAFMEMFKESTLPPLTFPFIILTWAMLMMSYRLGTFNLTSALVPQFLSHEKLARISVPDWPEALINGYGQIFFIEHNLSCILILAAVFVSGWRSGFFVIGANLVAIAVAILLGADQVLIGKGLYGYNAILAVMAVSIAMPAAQPKNKPILSGFIAAALTVFITASVSAIMQPYGLPALTLPFVLVTWIMVAARRVLPGL</sequence>
<dbReference type="PANTHER" id="PTHR10464">
    <property type="entry name" value="UREA TRANSPORTER"/>
    <property type="match status" value="1"/>
</dbReference>
<feature type="transmembrane region" description="Helical" evidence="7">
    <location>
        <begin position="281"/>
        <end position="302"/>
    </location>
</feature>
<evidence type="ECO:0000256" key="7">
    <source>
        <dbReference type="SAM" id="Phobius"/>
    </source>
</evidence>
<feature type="transmembrane region" description="Helical" evidence="7">
    <location>
        <begin position="202"/>
        <end position="224"/>
    </location>
</feature>
<proteinExistence type="inferred from homology"/>
<comment type="subcellular location">
    <subcellularLocation>
        <location evidence="1">Cell membrane</location>
        <topology evidence="1">Multi-pass membrane protein</topology>
    </subcellularLocation>
</comment>
<feature type="transmembrane region" description="Helical" evidence="7">
    <location>
        <begin position="121"/>
        <end position="140"/>
    </location>
</feature>
<feature type="transmembrane region" description="Helical" evidence="7">
    <location>
        <begin position="255"/>
        <end position="275"/>
    </location>
</feature>
<evidence type="ECO:0000256" key="4">
    <source>
        <dbReference type="ARBA" id="ARBA00022692"/>
    </source>
</evidence>
<keyword evidence="3" id="KW-1003">Cell membrane</keyword>
<name>A0ABY9KWL5_9BACI</name>
<evidence type="ECO:0000313" key="9">
    <source>
        <dbReference type="Proteomes" id="UP001180087"/>
    </source>
</evidence>
<dbReference type="PANTHER" id="PTHR10464:SF4">
    <property type="entry name" value="UREA TRANSPORTER"/>
    <property type="match status" value="1"/>
</dbReference>
<feature type="transmembrane region" description="Helical" evidence="7">
    <location>
        <begin position="92"/>
        <end position="109"/>
    </location>
</feature>
<protein>
    <submittedName>
        <fullName evidence="8">Urea transporter</fullName>
    </submittedName>
</protein>
<dbReference type="Gene3D" id="1.10.3430.10">
    <property type="entry name" value="Ammonium transporter AmtB like domains"/>
    <property type="match status" value="1"/>
</dbReference>
<keyword evidence="5 7" id="KW-1133">Transmembrane helix</keyword>
<evidence type="ECO:0000313" key="8">
    <source>
        <dbReference type="EMBL" id="WLV25009.1"/>
    </source>
</evidence>
<accession>A0ABY9KWL5</accession>
<dbReference type="Proteomes" id="UP001180087">
    <property type="component" value="Chromosome"/>
</dbReference>
<dbReference type="RefSeq" id="WP_348028617.1">
    <property type="nucleotide sequence ID" value="NZ_CP129113.1"/>
</dbReference>
<keyword evidence="6 7" id="KW-0472">Membrane</keyword>
<dbReference type="PIRSF" id="PIRSF016502">
    <property type="entry name" value="Urea_transporter"/>
    <property type="match status" value="1"/>
</dbReference>
<dbReference type="Pfam" id="PF03253">
    <property type="entry name" value="UT"/>
    <property type="match status" value="1"/>
</dbReference>
<dbReference type="InterPro" id="IPR004937">
    <property type="entry name" value="Urea_transporter"/>
</dbReference>
<gene>
    <name evidence="8" type="ORF">QR721_01860</name>
</gene>
<feature type="transmembrane region" description="Helical" evidence="7">
    <location>
        <begin position="28"/>
        <end position="58"/>
    </location>
</feature>
<evidence type="ECO:0000256" key="2">
    <source>
        <dbReference type="ARBA" id="ARBA00005914"/>
    </source>
</evidence>